<dbReference type="GO" id="GO:0042171">
    <property type="term" value="F:lysophosphatidic acid acyltransferase activity"/>
    <property type="evidence" value="ECO:0007669"/>
    <property type="project" value="TreeGrafter"/>
</dbReference>
<keyword evidence="5 7" id="KW-0472">Membrane</keyword>
<evidence type="ECO:0000313" key="9">
    <source>
        <dbReference type="Proteomes" id="UP000014680"/>
    </source>
</evidence>
<name>A0A0A1TX26_ENTIV</name>
<evidence type="ECO:0000256" key="6">
    <source>
        <dbReference type="ARBA" id="ARBA00023315"/>
    </source>
</evidence>
<dbReference type="KEGG" id="eiv:EIN_281840"/>
<dbReference type="RefSeq" id="XP_004185159.1">
    <property type="nucleotide sequence ID" value="XM_004185111.1"/>
</dbReference>
<evidence type="ECO:0000256" key="2">
    <source>
        <dbReference type="ARBA" id="ARBA00022692"/>
    </source>
</evidence>
<gene>
    <name evidence="8" type="ORF">EIN_281840</name>
</gene>
<keyword evidence="3 7" id="KW-1133">Transmembrane helix</keyword>
<feature type="transmembrane region" description="Helical" evidence="7">
    <location>
        <begin position="25"/>
        <end position="48"/>
    </location>
</feature>
<dbReference type="GO" id="GO:0005783">
    <property type="term" value="C:endoplasmic reticulum"/>
    <property type="evidence" value="ECO:0007669"/>
    <property type="project" value="TreeGrafter"/>
</dbReference>
<sequence length="255" mass="29437">MERFSKWRDPKTGVHPFITQTNIPIMNIIIGIVLVPIKLVILTILCGLGNGALIQRLKLIVLGYYKFEITDKSNHKGHIISNHQSFIDVIIYSWMGYSTFLYPSDVKEDSTDLYSLTPYQAMKRAIFNSPFTEVQKITIDKVKGLAVYFIEGTTTNGLIMLKPQIKPIENTAFQWNLVSLKYNEVNPYYNQATNIFVYIYFLLSKLMCHVHITIMDCKDLKEETFTEFFRNTLRVSTATFDSSAKREFITKAKTN</sequence>
<dbReference type="OrthoDB" id="272512at2759"/>
<evidence type="ECO:0008006" key="10">
    <source>
        <dbReference type="Google" id="ProtNLM"/>
    </source>
</evidence>
<evidence type="ECO:0000313" key="8">
    <source>
        <dbReference type="EMBL" id="ELP85813.1"/>
    </source>
</evidence>
<dbReference type="OMA" id="PIENTAF"/>
<evidence type="ECO:0000256" key="5">
    <source>
        <dbReference type="ARBA" id="ARBA00023136"/>
    </source>
</evidence>
<dbReference type="Proteomes" id="UP000014680">
    <property type="component" value="Unassembled WGS sequence"/>
</dbReference>
<dbReference type="EMBL" id="KB207030">
    <property type="protein sequence ID" value="ELP85813.1"/>
    <property type="molecule type" value="Genomic_DNA"/>
</dbReference>
<keyword evidence="1" id="KW-0808">Transferase</keyword>
<keyword evidence="9" id="KW-1185">Reference proteome</keyword>
<dbReference type="GeneID" id="14884745"/>
<keyword evidence="4" id="KW-0443">Lipid metabolism</keyword>
<dbReference type="PANTHER" id="PTHR23063">
    <property type="entry name" value="PHOSPHOLIPID ACYLTRANSFERASE"/>
    <property type="match status" value="1"/>
</dbReference>
<accession>A0A0A1TX26</accession>
<dbReference type="AlphaFoldDB" id="A0A0A1TX26"/>
<evidence type="ECO:0000256" key="3">
    <source>
        <dbReference type="ARBA" id="ARBA00022989"/>
    </source>
</evidence>
<evidence type="ECO:0000256" key="4">
    <source>
        <dbReference type="ARBA" id="ARBA00023098"/>
    </source>
</evidence>
<proteinExistence type="predicted"/>
<evidence type="ECO:0000256" key="7">
    <source>
        <dbReference type="SAM" id="Phobius"/>
    </source>
</evidence>
<organism evidence="8 9">
    <name type="scientific">Entamoeba invadens IP1</name>
    <dbReference type="NCBI Taxonomy" id="370355"/>
    <lineage>
        <taxon>Eukaryota</taxon>
        <taxon>Amoebozoa</taxon>
        <taxon>Evosea</taxon>
        <taxon>Archamoebae</taxon>
        <taxon>Mastigamoebida</taxon>
        <taxon>Entamoebidae</taxon>
        <taxon>Entamoeba</taxon>
    </lineage>
</organism>
<protein>
    <recommendedName>
        <fullName evidence="10">Phospholipid/glycerol acyltransferase domain-containing protein</fullName>
    </recommendedName>
</protein>
<dbReference type="VEuPathDB" id="AmoebaDB:EIN_281840"/>
<reference evidence="8 9" key="1">
    <citation type="submission" date="2012-10" db="EMBL/GenBank/DDBJ databases">
        <authorList>
            <person name="Zafar N."/>
            <person name="Inman J."/>
            <person name="Hall N."/>
            <person name="Lorenzi H."/>
            <person name="Caler E."/>
        </authorList>
    </citation>
    <scope>NUCLEOTIDE SEQUENCE [LARGE SCALE GENOMIC DNA]</scope>
    <source>
        <strain evidence="8 9">IP1</strain>
    </source>
</reference>
<keyword evidence="6" id="KW-0012">Acyltransferase</keyword>
<evidence type="ECO:0000256" key="1">
    <source>
        <dbReference type="ARBA" id="ARBA00022679"/>
    </source>
</evidence>
<keyword evidence="2 7" id="KW-0812">Transmembrane</keyword>
<dbReference type="PANTHER" id="PTHR23063:SF52">
    <property type="entry name" value="LYSOPHOSPHATIDYLCHOLINE ACYLTRANSFERASE"/>
    <property type="match status" value="1"/>
</dbReference>
<dbReference type="GO" id="GO:0006629">
    <property type="term" value="P:lipid metabolic process"/>
    <property type="evidence" value="ECO:0007669"/>
    <property type="project" value="UniProtKB-KW"/>
</dbReference>